<gene>
    <name evidence="3" type="ORF">CHS0354_040343</name>
</gene>
<evidence type="ECO:0000256" key="2">
    <source>
        <dbReference type="SAM" id="Phobius"/>
    </source>
</evidence>
<sequence>MCPEQYSRRNSEENDHDEDDAESDTDENSTTLPTSNQTITTETTSGSSSPINEGNQRRKHNTRATLHAVSTTSQMSKEMQTTEKIQSSSSPKIHDKENANRQDYIYTESSKISLTLAIALILVALCVGAVVTAVILCCTQEKWTSHFPSQRAHHASKSSTERSDAVIVMSDIHIPTGDSIYVDPIDNKNRSANNVPGNRGDEHLDQRVQSAPNEYEIVFERGHERSSFEHPYDCVSAGNDVIRIADNQMGHNETINKEDEHDYFVLSLNERDGKNVTEGSEMKMVDENHDYFVLAPHERNGENLAEGNTMAEKNHGYSFLP</sequence>
<proteinExistence type="predicted"/>
<name>A0AAE0VNN7_9BIVA</name>
<keyword evidence="2" id="KW-1133">Transmembrane helix</keyword>
<feature type="region of interest" description="Disordered" evidence="1">
    <location>
        <begin position="183"/>
        <end position="204"/>
    </location>
</feature>
<feature type="compositionally biased region" description="Acidic residues" evidence="1">
    <location>
        <begin position="14"/>
        <end position="27"/>
    </location>
</feature>
<dbReference type="AlphaFoldDB" id="A0AAE0VNN7"/>
<comment type="caution">
    <text evidence="3">The sequence shown here is derived from an EMBL/GenBank/DDBJ whole genome shotgun (WGS) entry which is preliminary data.</text>
</comment>
<keyword evidence="2" id="KW-0812">Transmembrane</keyword>
<feature type="compositionally biased region" description="Low complexity" evidence="1">
    <location>
        <begin position="28"/>
        <end position="49"/>
    </location>
</feature>
<dbReference type="EMBL" id="JAEAOA010002335">
    <property type="protein sequence ID" value="KAK3583380.1"/>
    <property type="molecule type" value="Genomic_DNA"/>
</dbReference>
<feature type="region of interest" description="Disordered" evidence="1">
    <location>
        <begin position="1"/>
        <end position="95"/>
    </location>
</feature>
<organism evidence="3 4">
    <name type="scientific">Potamilus streckersoni</name>
    <dbReference type="NCBI Taxonomy" id="2493646"/>
    <lineage>
        <taxon>Eukaryota</taxon>
        <taxon>Metazoa</taxon>
        <taxon>Spiralia</taxon>
        <taxon>Lophotrochozoa</taxon>
        <taxon>Mollusca</taxon>
        <taxon>Bivalvia</taxon>
        <taxon>Autobranchia</taxon>
        <taxon>Heteroconchia</taxon>
        <taxon>Palaeoheterodonta</taxon>
        <taxon>Unionida</taxon>
        <taxon>Unionoidea</taxon>
        <taxon>Unionidae</taxon>
        <taxon>Ambleminae</taxon>
        <taxon>Lampsilini</taxon>
        <taxon>Potamilus</taxon>
    </lineage>
</organism>
<evidence type="ECO:0000313" key="3">
    <source>
        <dbReference type="EMBL" id="KAK3583380.1"/>
    </source>
</evidence>
<keyword evidence="4" id="KW-1185">Reference proteome</keyword>
<reference evidence="3" key="2">
    <citation type="journal article" date="2021" name="Genome Biol. Evol.">
        <title>Developing a high-quality reference genome for a parasitic bivalve with doubly uniparental inheritance (Bivalvia: Unionida).</title>
        <authorList>
            <person name="Smith C.H."/>
        </authorList>
    </citation>
    <scope>NUCLEOTIDE SEQUENCE</scope>
    <source>
        <strain evidence="3">CHS0354</strain>
        <tissue evidence="3">Mantle</tissue>
    </source>
</reference>
<protein>
    <submittedName>
        <fullName evidence="3">Uncharacterized protein</fullName>
    </submittedName>
</protein>
<evidence type="ECO:0000313" key="4">
    <source>
        <dbReference type="Proteomes" id="UP001195483"/>
    </source>
</evidence>
<reference evidence="3" key="1">
    <citation type="journal article" date="2021" name="Genome Biol. Evol.">
        <title>A High-Quality Reference Genome for a Parasitic Bivalve with Doubly Uniparental Inheritance (Bivalvia: Unionida).</title>
        <authorList>
            <person name="Smith C.H."/>
        </authorList>
    </citation>
    <scope>NUCLEOTIDE SEQUENCE</scope>
    <source>
        <strain evidence="3">CHS0354</strain>
    </source>
</reference>
<evidence type="ECO:0000256" key="1">
    <source>
        <dbReference type="SAM" id="MobiDB-lite"/>
    </source>
</evidence>
<feature type="compositionally biased region" description="Basic and acidic residues" evidence="1">
    <location>
        <begin position="1"/>
        <end position="13"/>
    </location>
</feature>
<feature type="transmembrane region" description="Helical" evidence="2">
    <location>
        <begin position="114"/>
        <end position="136"/>
    </location>
</feature>
<dbReference type="Proteomes" id="UP001195483">
    <property type="component" value="Unassembled WGS sequence"/>
</dbReference>
<keyword evidence="2" id="KW-0472">Membrane</keyword>
<accession>A0AAE0VNN7</accession>
<reference evidence="3" key="3">
    <citation type="submission" date="2023-05" db="EMBL/GenBank/DDBJ databases">
        <authorList>
            <person name="Smith C.H."/>
        </authorList>
    </citation>
    <scope>NUCLEOTIDE SEQUENCE</scope>
    <source>
        <strain evidence="3">CHS0354</strain>
        <tissue evidence="3">Mantle</tissue>
    </source>
</reference>
<feature type="compositionally biased region" description="Polar residues" evidence="1">
    <location>
        <begin position="68"/>
        <end position="91"/>
    </location>
</feature>